<dbReference type="Proteomes" id="UP000095347">
    <property type="component" value="Unassembled WGS sequence"/>
</dbReference>
<dbReference type="RefSeq" id="WP_069957632.1">
    <property type="nucleotide sequence ID" value="NZ_MCGG01000020.1"/>
</dbReference>
<dbReference type="AlphaFoldDB" id="A0A1E5Q8P9"/>
<accession>A0A1E5Q8P9</accession>
<feature type="signal peptide" evidence="1">
    <location>
        <begin position="1"/>
        <end position="17"/>
    </location>
</feature>
<proteinExistence type="predicted"/>
<reference evidence="3" key="1">
    <citation type="submission" date="2016-07" db="EMBL/GenBank/DDBJ databases">
        <authorList>
            <person name="Florea S."/>
            <person name="Webb J.S."/>
            <person name="Jaromczyk J."/>
            <person name="Schardl C.L."/>
        </authorList>
    </citation>
    <scope>NUCLEOTIDE SEQUENCE [LARGE SCALE GENOMIC DNA]</scope>
    <source>
        <strain evidence="3">MV-1</strain>
    </source>
</reference>
<organism evidence="2 3">
    <name type="scientific">Magnetovibrio blakemorei</name>
    <dbReference type="NCBI Taxonomy" id="28181"/>
    <lineage>
        <taxon>Bacteria</taxon>
        <taxon>Pseudomonadati</taxon>
        <taxon>Pseudomonadota</taxon>
        <taxon>Alphaproteobacteria</taxon>
        <taxon>Rhodospirillales</taxon>
        <taxon>Magnetovibrionaceae</taxon>
        <taxon>Magnetovibrio</taxon>
    </lineage>
</organism>
<feature type="chain" id="PRO_5009184136" evidence="1">
    <location>
        <begin position="18"/>
        <end position="72"/>
    </location>
</feature>
<protein>
    <submittedName>
        <fullName evidence="2">Uncharacterized protein</fullName>
    </submittedName>
</protein>
<evidence type="ECO:0000313" key="3">
    <source>
        <dbReference type="Proteomes" id="UP000095347"/>
    </source>
</evidence>
<dbReference type="STRING" id="28181.BEN30_08580"/>
<sequence length="72" mass="7888">MRIVLPLAVAGALGLMAWPVVDTPNAPALEFVDSHKDHWPGQSLLKARQASWVGNENKRDAILMSAVWSPQK</sequence>
<keyword evidence="3" id="KW-1185">Reference proteome</keyword>
<keyword evidence="1" id="KW-0732">Signal</keyword>
<gene>
    <name evidence="2" type="ORF">BEN30_08580</name>
</gene>
<name>A0A1E5Q8P9_9PROT</name>
<comment type="caution">
    <text evidence="2">The sequence shown here is derived from an EMBL/GenBank/DDBJ whole genome shotgun (WGS) entry which is preliminary data.</text>
</comment>
<evidence type="ECO:0000256" key="1">
    <source>
        <dbReference type="SAM" id="SignalP"/>
    </source>
</evidence>
<dbReference type="EMBL" id="MCGG01000020">
    <property type="protein sequence ID" value="OEJ67772.1"/>
    <property type="molecule type" value="Genomic_DNA"/>
</dbReference>
<evidence type="ECO:0000313" key="2">
    <source>
        <dbReference type="EMBL" id="OEJ67772.1"/>
    </source>
</evidence>